<feature type="compositionally biased region" description="Basic and acidic residues" evidence="1">
    <location>
        <begin position="194"/>
        <end position="206"/>
    </location>
</feature>
<feature type="region of interest" description="Disordered" evidence="1">
    <location>
        <begin position="194"/>
        <end position="229"/>
    </location>
</feature>
<evidence type="ECO:0000256" key="1">
    <source>
        <dbReference type="SAM" id="MobiDB-lite"/>
    </source>
</evidence>
<name>A0ABZ1DA47_9TREE</name>
<proteinExistence type="predicted"/>
<organism evidence="2 3">
    <name type="scientific">Kwoniella shivajii</name>
    <dbReference type="NCBI Taxonomy" id="564305"/>
    <lineage>
        <taxon>Eukaryota</taxon>
        <taxon>Fungi</taxon>
        <taxon>Dikarya</taxon>
        <taxon>Basidiomycota</taxon>
        <taxon>Agaricomycotina</taxon>
        <taxon>Tremellomycetes</taxon>
        <taxon>Tremellales</taxon>
        <taxon>Cryptococcaceae</taxon>
        <taxon>Kwoniella</taxon>
    </lineage>
</organism>
<accession>A0ABZ1DA47</accession>
<evidence type="ECO:0000313" key="3">
    <source>
        <dbReference type="Proteomes" id="UP001329825"/>
    </source>
</evidence>
<evidence type="ECO:0000313" key="2">
    <source>
        <dbReference type="EMBL" id="WRT70457.1"/>
    </source>
</evidence>
<dbReference type="RefSeq" id="XP_062795196.1">
    <property type="nucleotide sequence ID" value="XM_062939145.1"/>
</dbReference>
<feature type="region of interest" description="Disordered" evidence="1">
    <location>
        <begin position="281"/>
        <end position="303"/>
    </location>
</feature>
<dbReference type="EMBL" id="CP141891">
    <property type="protein sequence ID" value="WRT70457.1"/>
    <property type="molecule type" value="Genomic_DNA"/>
</dbReference>
<reference evidence="2 3" key="1">
    <citation type="submission" date="2024-01" db="EMBL/GenBank/DDBJ databases">
        <title>Comparative genomics of Cryptococcus and Kwoniella reveals pathogenesis evolution and contrasting modes of karyotype evolution via chromosome fusion or intercentromeric recombination.</title>
        <authorList>
            <person name="Coelho M.A."/>
            <person name="David-Palma M."/>
            <person name="Shea T."/>
            <person name="Bowers K."/>
            <person name="McGinley-Smith S."/>
            <person name="Mohammad A.W."/>
            <person name="Gnirke A."/>
            <person name="Yurkov A.M."/>
            <person name="Nowrousian M."/>
            <person name="Sun S."/>
            <person name="Cuomo C.A."/>
            <person name="Heitman J."/>
        </authorList>
    </citation>
    <scope>NUCLEOTIDE SEQUENCE [LARGE SCALE GENOMIC DNA]</scope>
    <source>
        <strain evidence="2">CBS 11374</strain>
    </source>
</reference>
<keyword evidence="3" id="KW-1185">Reference proteome</keyword>
<dbReference type="Proteomes" id="UP001329825">
    <property type="component" value="Chromosome 11"/>
</dbReference>
<feature type="compositionally biased region" description="Basic and acidic residues" evidence="1">
    <location>
        <begin position="214"/>
        <end position="229"/>
    </location>
</feature>
<dbReference type="GeneID" id="87959585"/>
<feature type="region of interest" description="Disordered" evidence="1">
    <location>
        <begin position="241"/>
        <end position="268"/>
    </location>
</feature>
<protein>
    <submittedName>
        <fullName evidence="2">Uncharacterized protein</fullName>
    </submittedName>
</protein>
<sequence>MGTRGLIGFIIAGKRRGCYNQFDSYPSGLGVAIVRFILGLNQEQRDAMVTRLLNVTWVTEDDPLPAEISIHYKSLEFHLSPYEKEIKALCGNLPRCSDSEIYDWFSLLRGVQGAPCLSRILDGTLEHLIDSIDFMDDALFCEWVYWIDFENGTLQMDNGDEGKWDFEHLRSGFWGRLVEDDMKAEREQQQLRERFRETKVGEKQKQEQSGQLIERQDDSTAHPEGNDKPTLDQIVEELDAGSPTGIHEDDQDPLLGAPEPGEPCPYGLVVLGTKIAPAAYQRRSSLHSESRSSQGNSVGGARE</sequence>
<gene>
    <name evidence="2" type="ORF">IL334_007455</name>
</gene>